<organism evidence="2">
    <name type="scientific">Colletotrichum fructicola (strain Nara gc5)</name>
    <name type="common">Anthracnose fungus</name>
    <name type="synonym">Colletotrichum gloeosporioides (strain Nara gc5)</name>
    <dbReference type="NCBI Taxonomy" id="1213859"/>
    <lineage>
        <taxon>Eukaryota</taxon>
        <taxon>Fungi</taxon>
        <taxon>Dikarya</taxon>
        <taxon>Ascomycota</taxon>
        <taxon>Pezizomycotina</taxon>
        <taxon>Sordariomycetes</taxon>
        <taxon>Hypocreomycetidae</taxon>
        <taxon>Glomerellales</taxon>
        <taxon>Glomerellaceae</taxon>
        <taxon>Colletotrichum</taxon>
        <taxon>Colletotrichum gloeosporioides species complex</taxon>
    </lineage>
</organism>
<sequence length="221" mass="23993">MAGMEIAAQGPPPRQLNGRGPPPPRGYPEPRRGPDPGYGGPDFRDDGYGQQDKLRPPASEHDDAAKEDFVTVFLPGPLGNRPPPQRMHPPNPPLPPQNGYDGYDGGQDGYRDTRASFGDVYDAYYQPPRTSNDYRGPGGPGGPGGALDFDAQPSHRRPRGSFDQHMRPGIAEHTQPGAKRMPEMSRTKSQPDLRQSQQAVFEMAGDAPPMPPMNGGYQQNA</sequence>
<dbReference type="EMBL" id="KB021062">
    <property type="protein sequence ID" value="ELA26264.1"/>
    <property type="molecule type" value="Genomic_DNA"/>
</dbReference>
<evidence type="ECO:0000313" key="2">
    <source>
        <dbReference type="EMBL" id="ELA26264.1"/>
    </source>
</evidence>
<feature type="compositionally biased region" description="Pro residues" evidence="1">
    <location>
        <begin position="80"/>
        <end position="96"/>
    </location>
</feature>
<feature type="compositionally biased region" description="Basic and acidic residues" evidence="1">
    <location>
        <begin position="180"/>
        <end position="191"/>
    </location>
</feature>
<accession>L2FIM1</accession>
<name>L2FIM1_COLFN</name>
<protein>
    <submittedName>
        <fullName evidence="2">Chitin synthase activator</fullName>
    </submittedName>
</protein>
<dbReference type="AlphaFoldDB" id="L2FIM1"/>
<feature type="region of interest" description="Disordered" evidence="1">
    <location>
        <begin position="1"/>
        <end position="221"/>
    </location>
</feature>
<dbReference type="HOGENOM" id="CLU_1250582_0_0_1"/>
<feature type="compositionally biased region" description="Basic and acidic residues" evidence="1">
    <location>
        <begin position="42"/>
        <end position="69"/>
    </location>
</feature>
<reference evidence="2" key="1">
    <citation type="submission" date="2012-08" db="EMBL/GenBank/DDBJ databases">
        <title>Genome analysis of Colletotrichum orbiculare and Colletotrichum fructicola.</title>
        <authorList>
            <person name="Gan P.H.P."/>
            <person name="Ikeda K."/>
            <person name="Irieda H."/>
            <person name="Narusaka M."/>
            <person name="O'Connell R.J."/>
            <person name="Narusaka Y."/>
            <person name="Takano Y."/>
            <person name="Kubo Y."/>
            <person name="Shirasu K."/>
        </authorList>
    </citation>
    <scope>NUCLEOTIDE SEQUENCE</scope>
    <source>
        <strain evidence="2">Nara gc5</strain>
    </source>
</reference>
<dbReference type="STRING" id="1213859.L2FIM1"/>
<gene>
    <name evidence="2" type="ORF">CGGC5_12711</name>
</gene>
<evidence type="ECO:0000256" key="1">
    <source>
        <dbReference type="SAM" id="MobiDB-lite"/>
    </source>
</evidence>
<proteinExistence type="predicted"/>
<feature type="compositionally biased region" description="Gly residues" evidence="1">
    <location>
        <begin position="136"/>
        <end position="145"/>
    </location>
</feature>
<feature type="compositionally biased region" description="Pro residues" evidence="1">
    <location>
        <begin position="10"/>
        <end position="27"/>
    </location>
</feature>